<accession>A0ABN9W2V3</accession>
<name>A0ABN9W2V3_9DINO</name>
<sequence>MSNGATTTGGAAGGSAALRLDVPSWDGEPDRLLACKFDVGLFSKSYKTQDRYAAGPQLVRALGARTRRLAQACPDIDKIDEVNDEGKMTRWQRVFGYLLSKLDLSNVNEMGNSAEKFFNKLQQEPGEGFPDWTARWEAHERDLLSQLTAVDSSVEEVIAAPLRTRWHLRRSRLSPVARAEVTATAGGDYDFGRTYPLEALKEIDGVREKKDRRAGFFGEAEEAEQEDHDLEDRSEIADIVDQLVNLADEEDTTLFEDAEHADDYEDGIHAEFKQLGRNFEDARDLIRKLKAKDCPERTKDRGKPPHNDMTSFALLELGDLVLLLDDMCGIWAILDCGVTRSLIGVTMAEHLIYDMEEKHNILFDVVERTRYFTFGDGRRKSSMGTMKGDIFLGDGQEEIEISIMDNEVPLLIGMDALGTDHTSALIDCGNGYLMLPKISHQVFQCRRMPSGHLAINVTTPTRWQNVPQSLPNIVGIIQCNALEDEAETSAVADAAVLALAPAAGAGPLEISNSISYEGISGTIFED</sequence>
<dbReference type="Gene3D" id="2.40.70.10">
    <property type="entry name" value="Acid Proteases"/>
    <property type="match status" value="1"/>
</dbReference>
<comment type="caution">
    <text evidence="1">The sequence shown here is derived from an EMBL/GenBank/DDBJ whole genome shotgun (WGS) entry which is preliminary data.</text>
</comment>
<evidence type="ECO:0000313" key="1">
    <source>
        <dbReference type="EMBL" id="CAK0880368.1"/>
    </source>
</evidence>
<dbReference type="InterPro" id="IPR021109">
    <property type="entry name" value="Peptidase_aspartic_dom_sf"/>
</dbReference>
<gene>
    <name evidence="1" type="ORF">PCOR1329_LOCUS63525</name>
</gene>
<evidence type="ECO:0000313" key="2">
    <source>
        <dbReference type="Proteomes" id="UP001189429"/>
    </source>
</evidence>
<protein>
    <submittedName>
        <fullName evidence="1">Uncharacterized protein</fullName>
    </submittedName>
</protein>
<dbReference type="EMBL" id="CAUYUJ010018061">
    <property type="protein sequence ID" value="CAK0880368.1"/>
    <property type="molecule type" value="Genomic_DNA"/>
</dbReference>
<keyword evidence="2" id="KW-1185">Reference proteome</keyword>
<dbReference type="Proteomes" id="UP001189429">
    <property type="component" value="Unassembled WGS sequence"/>
</dbReference>
<proteinExistence type="predicted"/>
<reference evidence="1" key="1">
    <citation type="submission" date="2023-10" db="EMBL/GenBank/DDBJ databases">
        <authorList>
            <person name="Chen Y."/>
            <person name="Shah S."/>
            <person name="Dougan E. K."/>
            <person name="Thang M."/>
            <person name="Chan C."/>
        </authorList>
    </citation>
    <scope>NUCLEOTIDE SEQUENCE [LARGE SCALE GENOMIC DNA]</scope>
</reference>
<organism evidence="1 2">
    <name type="scientific">Prorocentrum cordatum</name>
    <dbReference type="NCBI Taxonomy" id="2364126"/>
    <lineage>
        <taxon>Eukaryota</taxon>
        <taxon>Sar</taxon>
        <taxon>Alveolata</taxon>
        <taxon>Dinophyceae</taxon>
        <taxon>Prorocentrales</taxon>
        <taxon>Prorocentraceae</taxon>
        <taxon>Prorocentrum</taxon>
    </lineage>
</organism>